<evidence type="ECO:0000313" key="3">
    <source>
        <dbReference type="Proteomes" id="UP001221838"/>
    </source>
</evidence>
<proteinExistence type="predicted"/>
<organism evidence="2 3">
    <name type="scientific">Stigmatella ashevillensis</name>
    <dbReference type="NCBI Taxonomy" id="2995309"/>
    <lineage>
        <taxon>Bacteria</taxon>
        <taxon>Pseudomonadati</taxon>
        <taxon>Myxococcota</taxon>
        <taxon>Myxococcia</taxon>
        <taxon>Myxococcales</taxon>
        <taxon>Cystobacterineae</taxon>
        <taxon>Archangiaceae</taxon>
        <taxon>Stigmatella</taxon>
    </lineage>
</organism>
<keyword evidence="1" id="KW-1133">Transmembrane helix</keyword>
<keyword evidence="1" id="KW-0812">Transmembrane</keyword>
<gene>
    <name evidence="2" type="ORF">POL68_25395</name>
</gene>
<feature type="transmembrane region" description="Helical" evidence="1">
    <location>
        <begin position="255"/>
        <end position="276"/>
    </location>
</feature>
<reference evidence="2 3" key="1">
    <citation type="submission" date="2022-11" db="EMBL/GenBank/DDBJ databases">
        <title>Minimal conservation of predation-associated metabolite biosynthetic gene clusters underscores biosynthetic potential of Myxococcota including descriptions for ten novel species: Archangium lansinium sp. nov., Myxococcus landrumus sp. nov., Nannocystis bai.</title>
        <authorList>
            <person name="Ahearne A."/>
            <person name="Stevens C."/>
            <person name="Dowd S."/>
        </authorList>
    </citation>
    <scope>NUCLEOTIDE SEQUENCE [LARGE SCALE GENOMIC DNA]</scope>
    <source>
        <strain evidence="2 3">NCWAL01</strain>
    </source>
</reference>
<feature type="transmembrane region" description="Helical" evidence="1">
    <location>
        <begin position="141"/>
        <end position="161"/>
    </location>
</feature>
<sequence length="379" mass="41028">MPDFVGTYQLAGAPPEQWNDQLRTLASTAGLELRSASQAGQRLTIVVRVPKDAAAPASEIAGSFLADAMSVFSGGPAESGRTQLINTSLVKPRPASIFDLRRSVIPYLFALLGVVIVLVLSSRLGDIYRFLLATTTAIERIAFLVTLLGTSLAALGTRNTLRRELAARTQKEQQAVQERALVQQVAGEEDPKMRARLELARIALRSRASSMRGDADRLWMRSVWAYRGALGFFLLAIAGPSVAAFLLLASQNPDWHFMFGGLSLAAVPLGIGTALLRHDTKLREQYQEAARDVASLERYELALDYARIASLEIYQRTMQQVITQLLFARPSLLSQTRVAPPGSGKDAEGEGTPGVQKLFDVTVEKAGEVVAAIVPKKGG</sequence>
<dbReference type="Proteomes" id="UP001221838">
    <property type="component" value="Unassembled WGS sequence"/>
</dbReference>
<feature type="transmembrane region" description="Helical" evidence="1">
    <location>
        <begin position="229"/>
        <end position="249"/>
    </location>
</feature>
<comment type="caution">
    <text evidence="2">The sequence shown here is derived from an EMBL/GenBank/DDBJ whole genome shotgun (WGS) entry which is preliminary data.</text>
</comment>
<keyword evidence="1" id="KW-0472">Membrane</keyword>
<keyword evidence="3" id="KW-1185">Reference proteome</keyword>
<evidence type="ECO:0008006" key="4">
    <source>
        <dbReference type="Google" id="ProtNLM"/>
    </source>
</evidence>
<evidence type="ECO:0000256" key="1">
    <source>
        <dbReference type="SAM" id="Phobius"/>
    </source>
</evidence>
<dbReference type="RefSeq" id="WP_272141827.1">
    <property type="nucleotide sequence ID" value="NZ_JAQNDM010000002.1"/>
</dbReference>
<feature type="transmembrane region" description="Helical" evidence="1">
    <location>
        <begin position="104"/>
        <end position="121"/>
    </location>
</feature>
<evidence type="ECO:0000313" key="2">
    <source>
        <dbReference type="EMBL" id="MDC0711830.1"/>
    </source>
</evidence>
<accession>A0ABT5DF88</accession>
<dbReference type="EMBL" id="JAQNDM010000002">
    <property type="protein sequence ID" value="MDC0711830.1"/>
    <property type="molecule type" value="Genomic_DNA"/>
</dbReference>
<name>A0ABT5DF88_9BACT</name>
<protein>
    <recommendedName>
        <fullName evidence="4">DUF4231 domain-containing protein</fullName>
    </recommendedName>
</protein>